<dbReference type="Proteomes" id="UP000078520">
    <property type="component" value="Unassembled WGS sequence"/>
</dbReference>
<reference evidence="10" key="1">
    <citation type="submission" date="2016-03" db="EMBL/GenBank/DDBJ databases">
        <authorList>
            <person name="Johnson T.J."/>
            <person name="Youmans B."/>
            <person name="Case K."/>
            <person name="Noll S."/>
        </authorList>
    </citation>
    <scope>NUCLEOTIDE SEQUENCE [LARGE SCALE GENOMIC DNA]</scope>
    <source>
        <strain evidence="10">UMNLAv8</strain>
    </source>
</reference>
<dbReference type="InterPro" id="IPR037185">
    <property type="entry name" value="EmrE-like"/>
</dbReference>
<evidence type="ECO:0000313" key="9">
    <source>
        <dbReference type="EMBL" id="OAQ06754.1"/>
    </source>
</evidence>
<evidence type="ECO:0000256" key="5">
    <source>
        <dbReference type="ARBA" id="ARBA00022692"/>
    </source>
</evidence>
<comment type="subcellular location">
    <subcellularLocation>
        <location evidence="1">Cell membrane</location>
        <topology evidence="1">Multi-pass membrane protein</topology>
    </subcellularLocation>
</comment>
<evidence type="ECO:0000256" key="8">
    <source>
        <dbReference type="SAM" id="Phobius"/>
    </source>
</evidence>
<keyword evidence="5 8" id="KW-0812">Transmembrane</keyword>
<evidence type="ECO:0000256" key="6">
    <source>
        <dbReference type="ARBA" id="ARBA00022989"/>
    </source>
</evidence>
<feature type="transmembrane region" description="Helical" evidence="8">
    <location>
        <begin position="121"/>
        <end position="138"/>
    </location>
</feature>
<gene>
    <name evidence="9" type="ORF">A3O14_07465</name>
</gene>
<keyword evidence="7 8" id="KW-0472">Membrane</keyword>
<dbReference type="EMBL" id="LVKI01000049">
    <property type="protein sequence ID" value="OAQ06754.1"/>
    <property type="molecule type" value="Genomic_DNA"/>
</dbReference>
<evidence type="ECO:0000256" key="4">
    <source>
        <dbReference type="ARBA" id="ARBA00022597"/>
    </source>
</evidence>
<feature type="transmembrane region" description="Helical" evidence="8">
    <location>
        <begin position="275"/>
        <end position="294"/>
    </location>
</feature>
<accession>A0A179C396</accession>
<dbReference type="AlphaFoldDB" id="A0A179C396"/>
<dbReference type="GO" id="GO:0015144">
    <property type="term" value="F:carbohydrate transmembrane transporter activity"/>
    <property type="evidence" value="ECO:0007669"/>
    <property type="project" value="InterPro"/>
</dbReference>
<comment type="caution">
    <text evidence="9">The sequence shown here is derived from an EMBL/GenBank/DDBJ whole genome shotgun (WGS) entry which is preliminary data.</text>
</comment>
<keyword evidence="3" id="KW-0813">Transport</keyword>
<dbReference type="CDD" id="cd23111">
    <property type="entry name" value="ribose_uptake_RbsU"/>
    <property type="match status" value="1"/>
</dbReference>
<keyword evidence="4" id="KW-0762">Sugar transport</keyword>
<dbReference type="NCBIfam" id="NF047342">
    <property type="entry name" value="symport_RbsU"/>
    <property type="match status" value="1"/>
</dbReference>
<dbReference type="GO" id="GO:0005886">
    <property type="term" value="C:plasma membrane"/>
    <property type="evidence" value="ECO:0007669"/>
    <property type="project" value="UniProtKB-SubCell"/>
</dbReference>
<evidence type="ECO:0000256" key="3">
    <source>
        <dbReference type="ARBA" id="ARBA00022448"/>
    </source>
</evidence>
<dbReference type="PANTHER" id="PTHR16119:SF17">
    <property type="entry name" value="TRANSMEMBRANE PROTEIN 144"/>
    <property type="match status" value="1"/>
</dbReference>
<evidence type="ECO:0000256" key="7">
    <source>
        <dbReference type="ARBA" id="ARBA00023136"/>
    </source>
</evidence>
<organism evidence="9 10">
    <name type="scientific">Ligilactobacillus aviarius</name>
    <dbReference type="NCBI Taxonomy" id="1606"/>
    <lineage>
        <taxon>Bacteria</taxon>
        <taxon>Bacillati</taxon>
        <taxon>Bacillota</taxon>
        <taxon>Bacilli</taxon>
        <taxon>Lactobacillales</taxon>
        <taxon>Lactobacillaceae</taxon>
        <taxon>Ligilactobacillus</taxon>
    </lineage>
</organism>
<feature type="transmembrane region" description="Helical" evidence="8">
    <location>
        <begin position="215"/>
        <end position="235"/>
    </location>
</feature>
<feature type="transmembrane region" description="Helical" evidence="8">
    <location>
        <begin position="247"/>
        <end position="266"/>
    </location>
</feature>
<feature type="transmembrane region" description="Helical" evidence="8">
    <location>
        <begin position="180"/>
        <end position="203"/>
    </location>
</feature>
<dbReference type="OrthoDB" id="1452595at2"/>
<dbReference type="SUPFAM" id="SSF103481">
    <property type="entry name" value="Multidrug resistance efflux transporter EmrE"/>
    <property type="match status" value="1"/>
</dbReference>
<dbReference type="Pfam" id="PF06800">
    <property type="entry name" value="Sugar_transport"/>
    <property type="match status" value="1"/>
</dbReference>
<name>A0A179C396_9LACO</name>
<proteinExistence type="inferred from homology"/>
<protein>
    <submittedName>
        <fullName evidence="9">Ribose transporter RbsU</fullName>
    </submittedName>
</protein>
<dbReference type="RefSeq" id="WP_064208044.1">
    <property type="nucleotide sequence ID" value="NZ_LVKC01000049.1"/>
</dbReference>
<comment type="similarity">
    <text evidence="2">Belongs to the GRP transporter (TC 2.A.7.5) family.</text>
</comment>
<keyword evidence="6 8" id="KW-1133">Transmembrane helix</keyword>
<evidence type="ECO:0000256" key="2">
    <source>
        <dbReference type="ARBA" id="ARBA00006117"/>
    </source>
</evidence>
<feature type="transmembrane region" description="Helical" evidence="8">
    <location>
        <begin position="150"/>
        <end position="168"/>
    </location>
</feature>
<dbReference type="InterPro" id="IPR010651">
    <property type="entry name" value="Sugar_transport"/>
</dbReference>
<sequence>MNMVAILIGLGPLIGWGIYPTIASKFGGKPVNQILGSTLGTLIFAIVYNQIEHLGFPHGMDLLLAILSGVGWACAQIVTFYSFTLIGSSRAMPVTTAFQLLGASLWGVVALGDWPTGMDKVVGFIALALIILGAWMTVWSEKKTTEGQGALKKAVIVLLFGEIGYWAYSAAPQAAHINGMHAFLPQAIGMVIVGIVYGIIATVKNKEQSPFTETVTYKQIISGFFFAFAALTYLISAQPNMNGLATGFILSQTSVVLATLTGIWFLGQKKTHKEMLVTIFGLVIIIGAAAITVIV</sequence>
<evidence type="ECO:0000313" key="10">
    <source>
        <dbReference type="Proteomes" id="UP000078520"/>
    </source>
</evidence>
<evidence type="ECO:0000256" key="1">
    <source>
        <dbReference type="ARBA" id="ARBA00004651"/>
    </source>
</evidence>
<dbReference type="PANTHER" id="PTHR16119">
    <property type="entry name" value="TRANSMEMBRANE PROTEIN 144"/>
    <property type="match status" value="1"/>
</dbReference>
<feature type="transmembrane region" description="Helical" evidence="8">
    <location>
        <begin position="63"/>
        <end position="83"/>
    </location>
</feature>
<feature type="transmembrane region" description="Helical" evidence="8">
    <location>
        <begin position="33"/>
        <end position="51"/>
    </location>
</feature>